<dbReference type="EMBL" id="CAJNYD010002857">
    <property type="protein sequence ID" value="CAF3447368.1"/>
    <property type="molecule type" value="Genomic_DNA"/>
</dbReference>
<organism evidence="2 3">
    <name type="scientific">Rotaria socialis</name>
    <dbReference type="NCBI Taxonomy" id="392032"/>
    <lineage>
        <taxon>Eukaryota</taxon>
        <taxon>Metazoa</taxon>
        <taxon>Spiralia</taxon>
        <taxon>Gnathifera</taxon>
        <taxon>Rotifera</taxon>
        <taxon>Eurotatoria</taxon>
        <taxon>Bdelloidea</taxon>
        <taxon>Philodinida</taxon>
        <taxon>Philodinidae</taxon>
        <taxon>Rotaria</taxon>
    </lineage>
</organism>
<feature type="non-terminal residue" evidence="2">
    <location>
        <position position="1"/>
    </location>
</feature>
<evidence type="ECO:0000313" key="1">
    <source>
        <dbReference type="EMBL" id="CAF3447368.1"/>
    </source>
</evidence>
<reference evidence="2" key="1">
    <citation type="submission" date="2021-02" db="EMBL/GenBank/DDBJ databases">
        <authorList>
            <person name="Nowell W R."/>
        </authorList>
    </citation>
    <scope>NUCLEOTIDE SEQUENCE</scope>
</reference>
<name>A0A821A078_9BILA</name>
<sequence length="120" mass="13665">VFNIERISSDTTPADNTFIGSAGIISNSKKSWNRHDIKVDSIGQERVVQLQVGEHLQEEHDDIRAIHNDLAKLLQQATFEIGFEHILLNLKSTQSCSYRTDLNYSTIALLLLLLYVQRSR</sequence>
<dbReference type="EMBL" id="CAJOBO010007423">
    <property type="protein sequence ID" value="CAF4573555.1"/>
    <property type="molecule type" value="Genomic_DNA"/>
</dbReference>
<dbReference type="Proteomes" id="UP000663851">
    <property type="component" value="Unassembled WGS sequence"/>
</dbReference>
<dbReference type="Proteomes" id="UP000663833">
    <property type="component" value="Unassembled WGS sequence"/>
</dbReference>
<accession>A0A821A078</accession>
<dbReference type="AlphaFoldDB" id="A0A821A078"/>
<protein>
    <submittedName>
        <fullName evidence="2">Uncharacterized protein</fullName>
    </submittedName>
</protein>
<evidence type="ECO:0000313" key="3">
    <source>
        <dbReference type="Proteomes" id="UP000663851"/>
    </source>
</evidence>
<comment type="caution">
    <text evidence="2">The sequence shown here is derived from an EMBL/GenBank/DDBJ whole genome shotgun (WGS) entry which is preliminary data.</text>
</comment>
<proteinExistence type="predicted"/>
<evidence type="ECO:0000313" key="2">
    <source>
        <dbReference type="EMBL" id="CAF4573555.1"/>
    </source>
</evidence>
<gene>
    <name evidence="2" type="ORF">HFQ381_LOCUS32147</name>
    <name evidence="1" type="ORF">LUA448_LOCUS21654</name>
</gene>